<dbReference type="InterPro" id="IPR036913">
    <property type="entry name" value="YegP-like_sf"/>
</dbReference>
<evidence type="ECO:0000259" key="1">
    <source>
        <dbReference type="Pfam" id="PF07411"/>
    </source>
</evidence>
<dbReference type="SUPFAM" id="SSF160113">
    <property type="entry name" value="YegP-like"/>
    <property type="match status" value="1"/>
</dbReference>
<dbReference type="PANTHER" id="PTHR40606">
    <property type="match status" value="1"/>
</dbReference>
<proteinExistence type="predicted"/>
<feature type="domain" description="DUF1508" evidence="1">
    <location>
        <begin position="10"/>
        <end position="57"/>
    </location>
</feature>
<accession>A0ABS2CR43</accession>
<dbReference type="RefSeq" id="WP_204132811.1">
    <property type="nucleotide sequence ID" value="NZ_JAFDVD010000024.1"/>
</dbReference>
<sequence length="59" mass="6219">MAGKFEVYKDKAGKFRFRLKAGNGQVIAVGEAYETKASALNGVASVQKNAPGATIDDQT</sequence>
<keyword evidence="3" id="KW-1185">Reference proteome</keyword>
<organism evidence="2 3">
    <name type="scientific">Phycicoccus sonneratiae</name>
    <dbReference type="NCBI Taxonomy" id="2807628"/>
    <lineage>
        <taxon>Bacteria</taxon>
        <taxon>Bacillati</taxon>
        <taxon>Actinomycetota</taxon>
        <taxon>Actinomycetes</taxon>
        <taxon>Micrococcales</taxon>
        <taxon>Intrasporangiaceae</taxon>
        <taxon>Phycicoccus</taxon>
    </lineage>
</organism>
<evidence type="ECO:0000313" key="3">
    <source>
        <dbReference type="Proteomes" id="UP001430172"/>
    </source>
</evidence>
<dbReference type="EMBL" id="JAFDVD010000024">
    <property type="protein sequence ID" value="MBM6402346.1"/>
    <property type="molecule type" value="Genomic_DNA"/>
</dbReference>
<name>A0ABS2CR43_9MICO</name>
<dbReference type="Pfam" id="PF07411">
    <property type="entry name" value="DUF1508"/>
    <property type="match status" value="1"/>
</dbReference>
<dbReference type="Gene3D" id="3.30.160.160">
    <property type="entry name" value="YegP-like"/>
    <property type="match status" value="1"/>
</dbReference>
<dbReference type="InterPro" id="IPR051141">
    <property type="entry name" value="UPF0339_domain"/>
</dbReference>
<reference evidence="2" key="1">
    <citation type="submission" date="2021-02" db="EMBL/GenBank/DDBJ databases">
        <title>Phycicoccus sp. MQZ13P-5T, whole genome shotgun sequence.</title>
        <authorList>
            <person name="Tuo L."/>
        </authorList>
    </citation>
    <scope>NUCLEOTIDE SEQUENCE</scope>
    <source>
        <strain evidence="2">MQZ13P-5</strain>
    </source>
</reference>
<comment type="caution">
    <text evidence="2">The sequence shown here is derived from an EMBL/GenBank/DDBJ whole genome shotgun (WGS) entry which is preliminary data.</text>
</comment>
<dbReference type="InterPro" id="IPR010879">
    <property type="entry name" value="DUF1508"/>
</dbReference>
<gene>
    <name evidence="2" type="ORF">JQN70_18270</name>
</gene>
<dbReference type="Proteomes" id="UP001430172">
    <property type="component" value="Unassembled WGS sequence"/>
</dbReference>
<protein>
    <submittedName>
        <fullName evidence="2">YegP family protein</fullName>
    </submittedName>
</protein>
<evidence type="ECO:0000313" key="2">
    <source>
        <dbReference type="EMBL" id="MBM6402346.1"/>
    </source>
</evidence>
<dbReference type="PANTHER" id="PTHR40606:SF1">
    <property type="entry name" value="UPF0339 PROTEIN YEGP"/>
    <property type="match status" value="1"/>
</dbReference>